<organism evidence="5 6">
    <name type="scientific">Litoribrevibacter euphylliae</name>
    <dbReference type="NCBI Taxonomy" id="1834034"/>
    <lineage>
        <taxon>Bacteria</taxon>
        <taxon>Pseudomonadati</taxon>
        <taxon>Pseudomonadota</taxon>
        <taxon>Gammaproteobacteria</taxon>
        <taxon>Oceanospirillales</taxon>
        <taxon>Oceanospirillaceae</taxon>
        <taxon>Litoribrevibacter</taxon>
    </lineage>
</organism>
<accession>A0ABV7HMV4</accession>
<evidence type="ECO:0000259" key="4">
    <source>
        <dbReference type="Pfam" id="PF20789"/>
    </source>
</evidence>
<feature type="domain" description="Acyl-CoA thioesterase-like N-terminal HotDog" evidence="3">
    <location>
        <begin position="22"/>
        <end position="106"/>
    </location>
</feature>
<dbReference type="PANTHER" id="PTHR11066:SF34">
    <property type="entry name" value="ACYL-COENZYME A THIOESTERASE 8"/>
    <property type="match status" value="1"/>
</dbReference>
<dbReference type="CDD" id="cd03445">
    <property type="entry name" value="Thioesterase_II_repeat2"/>
    <property type="match status" value="1"/>
</dbReference>
<name>A0ABV7HMV4_9GAMM</name>
<comment type="caution">
    <text evidence="5">The sequence shown here is derived from an EMBL/GenBank/DDBJ whole genome shotgun (WGS) entry which is preliminary data.</text>
</comment>
<dbReference type="InterPro" id="IPR003703">
    <property type="entry name" value="Acyl_CoA_thio"/>
</dbReference>
<evidence type="ECO:0000256" key="1">
    <source>
        <dbReference type="ARBA" id="ARBA00006538"/>
    </source>
</evidence>
<dbReference type="SUPFAM" id="SSF54637">
    <property type="entry name" value="Thioesterase/thiol ester dehydrase-isomerase"/>
    <property type="match status" value="2"/>
</dbReference>
<dbReference type="InterPro" id="IPR049449">
    <property type="entry name" value="TesB_ACOT8-like_N"/>
</dbReference>
<evidence type="ECO:0000313" key="5">
    <source>
        <dbReference type="EMBL" id="MFC3152992.1"/>
    </source>
</evidence>
<feature type="domain" description="Acyl-CoA thioesterase-like C-terminal" evidence="4">
    <location>
        <begin position="125"/>
        <end position="269"/>
    </location>
</feature>
<keyword evidence="6" id="KW-1185">Reference proteome</keyword>
<dbReference type="RefSeq" id="WP_386722913.1">
    <property type="nucleotide sequence ID" value="NZ_JBHRSZ010000007.1"/>
</dbReference>
<dbReference type="InterPro" id="IPR029069">
    <property type="entry name" value="HotDog_dom_sf"/>
</dbReference>
<evidence type="ECO:0000256" key="2">
    <source>
        <dbReference type="ARBA" id="ARBA00022801"/>
    </source>
</evidence>
<evidence type="ECO:0000313" key="6">
    <source>
        <dbReference type="Proteomes" id="UP001595476"/>
    </source>
</evidence>
<dbReference type="PANTHER" id="PTHR11066">
    <property type="entry name" value="ACYL-COA THIOESTERASE"/>
    <property type="match status" value="1"/>
</dbReference>
<evidence type="ECO:0000259" key="3">
    <source>
        <dbReference type="Pfam" id="PF13622"/>
    </source>
</evidence>
<keyword evidence="2" id="KW-0378">Hydrolase</keyword>
<dbReference type="Proteomes" id="UP001595476">
    <property type="component" value="Unassembled WGS sequence"/>
</dbReference>
<dbReference type="Pfam" id="PF13622">
    <property type="entry name" value="4HBT_3"/>
    <property type="match status" value="1"/>
</dbReference>
<dbReference type="Pfam" id="PF20789">
    <property type="entry name" value="4HBT_3C"/>
    <property type="match status" value="1"/>
</dbReference>
<protein>
    <submittedName>
        <fullName evidence="5">Acyl-CoA thioesterase</fullName>
    </submittedName>
</protein>
<comment type="similarity">
    <text evidence="1">Belongs to the C/M/P thioester hydrolase family.</text>
</comment>
<proteinExistence type="inferred from homology"/>
<reference evidence="6" key="1">
    <citation type="journal article" date="2019" name="Int. J. Syst. Evol. Microbiol.">
        <title>The Global Catalogue of Microorganisms (GCM) 10K type strain sequencing project: providing services to taxonomists for standard genome sequencing and annotation.</title>
        <authorList>
            <consortium name="The Broad Institute Genomics Platform"/>
            <consortium name="The Broad Institute Genome Sequencing Center for Infectious Disease"/>
            <person name="Wu L."/>
            <person name="Ma J."/>
        </authorList>
    </citation>
    <scope>NUCLEOTIDE SEQUENCE [LARGE SCALE GENOMIC DNA]</scope>
    <source>
        <strain evidence="6">KCTC 52438</strain>
    </source>
</reference>
<sequence>MHYFHEIIQQLSAAQTEYRIEIPENWGQGRATFGGIIGGILYKAMRLNVDPSRLARSLSVSFVGPVTVGPMTVVVNELRSGSSVTQIEARAIQNDQVQCMAMASFGTDRESSIEIKAESAPEAPKPVDKSQELPYIKGITPDFVQQFKMRWAAGGFPFSGSKDDFIDGYMQFKDQAAHLGDLPFDETALVTLIDAWPPIQLSKMKKPAPASSLTWAMEFIQPIEGLTADSWLRYKAEIDHSHNGYGQNHAQIWSENGELLAISRQTVTVFA</sequence>
<dbReference type="InterPro" id="IPR049450">
    <property type="entry name" value="ACOT8-like_C"/>
</dbReference>
<dbReference type="InterPro" id="IPR042171">
    <property type="entry name" value="Acyl-CoA_hotdog"/>
</dbReference>
<dbReference type="Gene3D" id="2.40.160.210">
    <property type="entry name" value="Acyl-CoA thioesterase, double hotdog domain"/>
    <property type="match status" value="1"/>
</dbReference>
<gene>
    <name evidence="5" type="ORF">ACFOEK_18270</name>
</gene>
<dbReference type="EMBL" id="JBHRSZ010000007">
    <property type="protein sequence ID" value="MFC3152992.1"/>
    <property type="molecule type" value="Genomic_DNA"/>
</dbReference>